<dbReference type="GO" id="GO:1905786">
    <property type="term" value="P:positive regulation of anaphase-promoting complex-dependent catabolic process"/>
    <property type="evidence" value="ECO:0007669"/>
    <property type="project" value="TreeGrafter"/>
</dbReference>
<accession>A0AAJ0FV71</accession>
<comment type="caution">
    <text evidence="3">The sequence shown here is derived from an EMBL/GenBank/DDBJ whole genome shotgun (WGS) entry which is preliminary data.</text>
</comment>
<dbReference type="GO" id="GO:1990757">
    <property type="term" value="F:ubiquitin ligase activator activity"/>
    <property type="evidence" value="ECO:0007669"/>
    <property type="project" value="TreeGrafter"/>
</dbReference>
<dbReference type="InterPro" id="IPR033010">
    <property type="entry name" value="Cdc20/Fizzy"/>
</dbReference>
<dbReference type="GO" id="GO:0005680">
    <property type="term" value="C:anaphase-promoting complex"/>
    <property type="evidence" value="ECO:0007669"/>
    <property type="project" value="TreeGrafter"/>
</dbReference>
<dbReference type="Proteomes" id="UP001251528">
    <property type="component" value="Unassembled WGS sequence"/>
</dbReference>
<dbReference type="Gene3D" id="2.130.10.10">
    <property type="entry name" value="YVTN repeat-like/Quinoprotein amine dehydrogenase"/>
    <property type="match status" value="1"/>
</dbReference>
<evidence type="ECO:0000313" key="4">
    <source>
        <dbReference type="Proteomes" id="UP001251528"/>
    </source>
</evidence>
<dbReference type="PANTHER" id="PTHR19918:SF5">
    <property type="entry name" value="MEIOSIS-SPECIFIC APC_C ACTIVATOR PROTEIN AMA1"/>
    <property type="match status" value="1"/>
</dbReference>
<dbReference type="GO" id="GO:0031145">
    <property type="term" value="P:anaphase-promoting complex-dependent catabolic process"/>
    <property type="evidence" value="ECO:0007669"/>
    <property type="project" value="TreeGrafter"/>
</dbReference>
<dbReference type="AlphaFoldDB" id="A0AAJ0FV71"/>
<gene>
    <name evidence="3" type="ORF">QQS21_003874</name>
</gene>
<evidence type="ECO:0000256" key="1">
    <source>
        <dbReference type="ARBA" id="ARBA00022574"/>
    </source>
</evidence>
<organism evidence="3 4">
    <name type="scientific">Conoideocrella luteorostrata</name>
    <dbReference type="NCBI Taxonomy" id="1105319"/>
    <lineage>
        <taxon>Eukaryota</taxon>
        <taxon>Fungi</taxon>
        <taxon>Dikarya</taxon>
        <taxon>Ascomycota</taxon>
        <taxon>Pezizomycotina</taxon>
        <taxon>Sordariomycetes</taxon>
        <taxon>Hypocreomycetidae</taxon>
        <taxon>Hypocreales</taxon>
        <taxon>Clavicipitaceae</taxon>
        <taxon>Conoideocrella</taxon>
    </lineage>
</organism>
<dbReference type="EMBL" id="JASWJB010000053">
    <property type="protein sequence ID" value="KAK2603939.1"/>
    <property type="molecule type" value="Genomic_DNA"/>
</dbReference>
<keyword evidence="4" id="KW-1185">Reference proteome</keyword>
<dbReference type="InterPro" id="IPR015943">
    <property type="entry name" value="WD40/YVTN_repeat-like_dom_sf"/>
</dbReference>
<sequence length="195" mass="22102">MKEAMDFLPPSPEFEQPITVPFHLMPRSFFQTPAQSDERIIYEGTDMHHYNSRSVHRQSEHKKHDTYNTVAFALNINFIRRILAFNLPPFNPWRTTSLAAFTTETIRGRSKADWKGDLTAQPEASSRVNPARLRSLPVGPFKVLDAPNLRDDFYCSVLAYSLSFQTLAVGLGNVVYAWSDKEGVRAVNGVQQDGV</sequence>
<reference evidence="3" key="1">
    <citation type="submission" date="2023-06" db="EMBL/GenBank/DDBJ databases">
        <title>Conoideocrella luteorostrata (Hypocreales: Clavicipitaceae), a potential biocontrol fungus for elongate hemlock scale in United States Christmas tree production areas.</title>
        <authorList>
            <person name="Barrett H."/>
            <person name="Lovett B."/>
            <person name="Macias A.M."/>
            <person name="Stajich J.E."/>
            <person name="Kasson M.T."/>
        </authorList>
    </citation>
    <scope>NUCLEOTIDE SEQUENCE</scope>
    <source>
        <strain evidence="3">ARSEF 14590</strain>
    </source>
</reference>
<protein>
    <submittedName>
        <fullName evidence="3">Uncharacterized protein</fullName>
    </submittedName>
</protein>
<evidence type="ECO:0000256" key="2">
    <source>
        <dbReference type="ARBA" id="ARBA00022737"/>
    </source>
</evidence>
<dbReference type="GO" id="GO:0010997">
    <property type="term" value="F:anaphase-promoting complex binding"/>
    <property type="evidence" value="ECO:0007669"/>
    <property type="project" value="InterPro"/>
</dbReference>
<name>A0AAJ0FV71_9HYPO</name>
<keyword evidence="1" id="KW-0853">WD repeat</keyword>
<evidence type="ECO:0000313" key="3">
    <source>
        <dbReference type="EMBL" id="KAK2603939.1"/>
    </source>
</evidence>
<dbReference type="PANTHER" id="PTHR19918">
    <property type="entry name" value="CELL DIVISION CYCLE 20 CDC20 FIZZY -RELATED"/>
    <property type="match status" value="1"/>
</dbReference>
<proteinExistence type="predicted"/>
<keyword evidence="2" id="KW-0677">Repeat</keyword>